<organism evidence="2 3">
    <name type="scientific">Nothoprocta perdicaria</name>
    <name type="common">Chilean tinamou</name>
    <name type="synonym">Crypturus perdicarius</name>
    <dbReference type="NCBI Taxonomy" id="30464"/>
    <lineage>
        <taxon>Eukaryota</taxon>
        <taxon>Metazoa</taxon>
        <taxon>Chordata</taxon>
        <taxon>Craniata</taxon>
        <taxon>Vertebrata</taxon>
        <taxon>Euteleostomi</taxon>
        <taxon>Archelosauria</taxon>
        <taxon>Archosauria</taxon>
        <taxon>Dinosauria</taxon>
        <taxon>Saurischia</taxon>
        <taxon>Theropoda</taxon>
        <taxon>Coelurosauria</taxon>
        <taxon>Aves</taxon>
        <taxon>Palaeognathae</taxon>
        <taxon>Tinamiformes</taxon>
        <taxon>Tinamidae</taxon>
        <taxon>Nothoprocta</taxon>
    </lineage>
</organism>
<dbReference type="PROSITE" id="PS50179">
    <property type="entry name" value="VHS"/>
    <property type="match status" value="1"/>
</dbReference>
<dbReference type="AlphaFoldDB" id="A0A8C6ZPI9"/>
<dbReference type="SMART" id="SM00288">
    <property type="entry name" value="VHS"/>
    <property type="match status" value="1"/>
</dbReference>
<dbReference type="PANTHER" id="PTHR45905">
    <property type="entry name" value="GOLGI-LOCALIZED, GAMMA-ADAPTIN EAR CONTAINING, ARF BINDING PROTEIN"/>
    <property type="match status" value="1"/>
</dbReference>
<dbReference type="Pfam" id="PF00790">
    <property type="entry name" value="VHS"/>
    <property type="match status" value="1"/>
</dbReference>
<dbReference type="InterPro" id="IPR008942">
    <property type="entry name" value="ENTH_VHS"/>
</dbReference>
<dbReference type="GO" id="GO:0043130">
    <property type="term" value="F:ubiquitin binding"/>
    <property type="evidence" value="ECO:0007669"/>
    <property type="project" value="InterPro"/>
</dbReference>
<reference evidence="2" key="1">
    <citation type="submission" date="2025-08" db="UniProtKB">
        <authorList>
            <consortium name="Ensembl"/>
        </authorList>
    </citation>
    <scope>IDENTIFICATION</scope>
</reference>
<dbReference type="InterPro" id="IPR027422">
    <property type="entry name" value="GGA1-3"/>
</dbReference>
<accession>A0A8C6ZPI9</accession>
<name>A0A8C6ZPI9_NOTPE</name>
<protein>
    <recommendedName>
        <fullName evidence="1">VHS domain-containing protein</fullName>
    </recommendedName>
</protein>
<dbReference type="InterPro" id="IPR002014">
    <property type="entry name" value="VHS_dom"/>
</dbReference>
<dbReference type="GO" id="GO:0035091">
    <property type="term" value="F:phosphatidylinositol binding"/>
    <property type="evidence" value="ECO:0007669"/>
    <property type="project" value="InterPro"/>
</dbReference>
<dbReference type="Gene3D" id="1.25.40.90">
    <property type="match status" value="1"/>
</dbReference>
<keyword evidence="3" id="KW-1185">Reference proteome</keyword>
<evidence type="ECO:0000313" key="3">
    <source>
        <dbReference type="Proteomes" id="UP000694420"/>
    </source>
</evidence>
<dbReference type="Proteomes" id="UP000694420">
    <property type="component" value="Unplaced"/>
</dbReference>
<reference evidence="2" key="2">
    <citation type="submission" date="2025-09" db="UniProtKB">
        <authorList>
            <consortium name="Ensembl"/>
        </authorList>
    </citation>
    <scope>IDENTIFICATION</scope>
</reference>
<dbReference type="GO" id="GO:0034394">
    <property type="term" value="P:protein localization to cell surface"/>
    <property type="evidence" value="ECO:0007669"/>
    <property type="project" value="TreeGrafter"/>
</dbReference>
<evidence type="ECO:0000313" key="2">
    <source>
        <dbReference type="Ensembl" id="ENSNPEP00000016677.1"/>
    </source>
</evidence>
<dbReference type="GO" id="GO:0006893">
    <property type="term" value="P:Golgi to plasma membrane transport"/>
    <property type="evidence" value="ECO:0007669"/>
    <property type="project" value="TreeGrafter"/>
</dbReference>
<sequence>GPPDMEAETLETRINRATNPLNRELDWAGIGAFCEQLNKELDGPPLATRLLAHKIQSPQEWEAIQALTVLESCMKSCGKRFHDEVGKFRFLNELIKVVSPKVRTLWQRVQLRKHPGPQGLLPPALPLPALLSAQP</sequence>
<dbReference type="GO" id="GO:0005802">
    <property type="term" value="C:trans-Golgi network"/>
    <property type="evidence" value="ECO:0007669"/>
    <property type="project" value="InterPro"/>
</dbReference>
<feature type="domain" description="VHS" evidence="1">
    <location>
        <begin position="17"/>
        <end position="101"/>
    </location>
</feature>
<dbReference type="GO" id="GO:0031267">
    <property type="term" value="F:small GTPase binding"/>
    <property type="evidence" value="ECO:0007669"/>
    <property type="project" value="InterPro"/>
</dbReference>
<dbReference type="PANTHER" id="PTHR45905:SF4">
    <property type="entry name" value="ADP-RIBOSYLATION FACTOR-BINDING PROTEIN GGA1"/>
    <property type="match status" value="1"/>
</dbReference>
<proteinExistence type="predicted"/>
<dbReference type="SUPFAM" id="SSF48464">
    <property type="entry name" value="ENTH/VHS domain"/>
    <property type="match status" value="1"/>
</dbReference>
<dbReference type="Ensembl" id="ENSNPET00000017086.1">
    <property type="protein sequence ID" value="ENSNPEP00000016677.1"/>
    <property type="gene ID" value="ENSNPEG00000012413.1"/>
</dbReference>
<evidence type="ECO:0000259" key="1">
    <source>
        <dbReference type="PROSITE" id="PS50179"/>
    </source>
</evidence>
<dbReference type="GO" id="GO:0006886">
    <property type="term" value="P:intracellular protein transport"/>
    <property type="evidence" value="ECO:0007669"/>
    <property type="project" value="InterPro"/>
</dbReference>